<proteinExistence type="predicted"/>
<dbReference type="OrthoDB" id="3473090at2"/>
<dbReference type="InterPro" id="IPR050267">
    <property type="entry name" value="Anti-sigma-factor_SerPK"/>
</dbReference>
<keyword evidence="1" id="KW-0723">Serine/threonine-protein kinase</keyword>
<protein>
    <recommendedName>
        <fullName evidence="3">Histidine kinase/HSP90-like ATPase domain-containing protein</fullName>
    </recommendedName>
</protein>
<evidence type="ECO:0000313" key="5">
    <source>
        <dbReference type="Proteomes" id="UP000176101"/>
    </source>
</evidence>
<dbReference type="GO" id="GO:0004674">
    <property type="term" value="F:protein serine/threonine kinase activity"/>
    <property type="evidence" value="ECO:0007669"/>
    <property type="project" value="UniProtKB-KW"/>
</dbReference>
<name>A0A1E7JWR2_9ACTN</name>
<dbReference type="CDD" id="cd16936">
    <property type="entry name" value="HATPase_RsbW-like"/>
    <property type="match status" value="1"/>
</dbReference>
<organism evidence="4 5">
    <name type="scientific">Streptomyces oceani</name>
    <dbReference type="NCBI Taxonomy" id="1075402"/>
    <lineage>
        <taxon>Bacteria</taxon>
        <taxon>Bacillati</taxon>
        <taxon>Actinomycetota</taxon>
        <taxon>Actinomycetes</taxon>
        <taxon>Kitasatosporales</taxon>
        <taxon>Streptomycetaceae</taxon>
        <taxon>Streptomyces</taxon>
    </lineage>
</organism>
<dbReference type="Gene3D" id="3.30.565.10">
    <property type="entry name" value="Histidine kinase-like ATPase, C-terminal domain"/>
    <property type="match status" value="1"/>
</dbReference>
<dbReference type="STRING" id="1075402.AN216_21940"/>
<sequence length="235" mass="23392">MALVMARRVPASSTMAVPHGAAGVGSARRRLRAELLACAVPASLIEDALLVLSELLSNSGRHARPLYGASGTSAAFVRADWHRAATGELTLSVTDGGGPTRPRPATPSITARGGRGLTIITTLADDWGVRDGDSNEWPSDGRDGRSTEPAGEGVARGGASGTSAVCRAVSGARTTGASDAAERAAGVTVWAVLAPSPETSGEPGDPEGAGVGGTAVAFGGAFAGVDLLAELDEPA</sequence>
<keyword evidence="5" id="KW-1185">Reference proteome</keyword>
<reference evidence="4 5" key="1">
    <citation type="journal article" date="2016" name="Front. Microbiol.">
        <title>Comparative Genomics Analysis of Streptomyces Species Reveals Their Adaptation to the Marine Environment and Their Diversity at the Genomic Level.</title>
        <authorList>
            <person name="Tian X."/>
            <person name="Zhang Z."/>
            <person name="Yang T."/>
            <person name="Chen M."/>
            <person name="Li J."/>
            <person name="Chen F."/>
            <person name="Yang J."/>
            <person name="Li W."/>
            <person name="Zhang B."/>
            <person name="Zhang Z."/>
            <person name="Wu J."/>
            <person name="Zhang C."/>
            <person name="Long L."/>
            <person name="Xiao J."/>
        </authorList>
    </citation>
    <scope>NUCLEOTIDE SEQUENCE [LARGE SCALE GENOMIC DNA]</scope>
    <source>
        <strain evidence="4 5">SCSIO 02100</strain>
    </source>
</reference>
<evidence type="ECO:0000256" key="1">
    <source>
        <dbReference type="ARBA" id="ARBA00022527"/>
    </source>
</evidence>
<dbReference type="InterPro" id="IPR036890">
    <property type="entry name" value="HATPase_C_sf"/>
</dbReference>
<gene>
    <name evidence="4" type="ORF">AN216_21940</name>
</gene>
<dbReference type="Pfam" id="PF13581">
    <property type="entry name" value="HATPase_c_2"/>
    <property type="match status" value="1"/>
</dbReference>
<feature type="region of interest" description="Disordered" evidence="2">
    <location>
        <begin position="128"/>
        <end position="162"/>
    </location>
</feature>
<keyword evidence="1" id="KW-0808">Transferase</keyword>
<dbReference type="PANTHER" id="PTHR35526:SF3">
    <property type="entry name" value="ANTI-SIGMA-F FACTOR RSBW"/>
    <property type="match status" value="1"/>
</dbReference>
<dbReference type="EMBL" id="LJGU01000148">
    <property type="protein sequence ID" value="OEU96037.1"/>
    <property type="molecule type" value="Genomic_DNA"/>
</dbReference>
<evidence type="ECO:0000259" key="3">
    <source>
        <dbReference type="Pfam" id="PF13581"/>
    </source>
</evidence>
<dbReference type="Proteomes" id="UP000176101">
    <property type="component" value="Unassembled WGS sequence"/>
</dbReference>
<accession>A0A1E7JWR2</accession>
<dbReference type="PANTHER" id="PTHR35526">
    <property type="entry name" value="ANTI-SIGMA-F FACTOR RSBW-RELATED"/>
    <property type="match status" value="1"/>
</dbReference>
<feature type="domain" description="Histidine kinase/HSP90-like ATPase" evidence="3">
    <location>
        <begin position="23"/>
        <end position="131"/>
    </location>
</feature>
<evidence type="ECO:0000256" key="2">
    <source>
        <dbReference type="SAM" id="MobiDB-lite"/>
    </source>
</evidence>
<evidence type="ECO:0000313" key="4">
    <source>
        <dbReference type="EMBL" id="OEU96037.1"/>
    </source>
</evidence>
<dbReference type="PATRIC" id="fig|1075402.3.peg.583"/>
<comment type="caution">
    <text evidence="4">The sequence shown here is derived from an EMBL/GenBank/DDBJ whole genome shotgun (WGS) entry which is preliminary data.</text>
</comment>
<keyword evidence="1" id="KW-0418">Kinase</keyword>
<dbReference type="AlphaFoldDB" id="A0A1E7JWR2"/>
<feature type="compositionally biased region" description="Basic and acidic residues" evidence="2">
    <location>
        <begin position="128"/>
        <end position="146"/>
    </location>
</feature>
<dbReference type="InterPro" id="IPR003594">
    <property type="entry name" value="HATPase_dom"/>
</dbReference>